<dbReference type="Pfam" id="PF02518">
    <property type="entry name" value="HATPase_c"/>
    <property type="match status" value="1"/>
</dbReference>
<dbReference type="Pfam" id="PF02895">
    <property type="entry name" value="H-kinase_dim"/>
    <property type="match status" value="1"/>
</dbReference>
<evidence type="ECO:0000256" key="1">
    <source>
        <dbReference type="ARBA" id="ARBA00000085"/>
    </source>
</evidence>
<evidence type="ECO:0000256" key="3">
    <source>
        <dbReference type="ARBA" id="ARBA00021495"/>
    </source>
</evidence>
<dbReference type="CDD" id="cd16916">
    <property type="entry name" value="HATPase_CheA-like"/>
    <property type="match status" value="1"/>
</dbReference>
<dbReference type="Pfam" id="PF01627">
    <property type="entry name" value="Hpt"/>
    <property type="match status" value="1"/>
</dbReference>
<protein>
    <recommendedName>
        <fullName evidence="3">Chemotaxis protein CheA</fullName>
        <ecNumber evidence="2">2.7.13.3</ecNumber>
    </recommendedName>
</protein>
<dbReference type="InterPro" id="IPR035891">
    <property type="entry name" value="CheY-binding_CheA"/>
</dbReference>
<evidence type="ECO:0000259" key="13">
    <source>
        <dbReference type="PROSITE" id="PS50851"/>
    </source>
</evidence>
<evidence type="ECO:0000259" key="12">
    <source>
        <dbReference type="PROSITE" id="PS50109"/>
    </source>
</evidence>
<dbReference type="Pfam" id="PF07194">
    <property type="entry name" value="P2"/>
    <property type="match status" value="1"/>
</dbReference>
<dbReference type="InterPro" id="IPR004358">
    <property type="entry name" value="Sig_transdc_His_kin-like_C"/>
</dbReference>
<dbReference type="GO" id="GO:0005524">
    <property type="term" value="F:ATP binding"/>
    <property type="evidence" value="ECO:0007669"/>
    <property type="project" value="UniProtKB-KW"/>
</dbReference>
<dbReference type="GO" id="GO:0006935">
    <property type="term" value="P:chemotaxis"/>
    <property type="evidence" value="ECO:0007669"/>
    <property type="project" value="UniProtKB-KW"/>
</dbReference>
<dbReference type="GO" id="GO:0000155">
    <property type="term" value="F:phosphorelay sensor kinase activity"/>
    <property type="evidence" value="ECO:0007669"/>
    <property type="project" value="InterPro"/>
</dbReference>
<evidence type="ECO:0000256" key="8">
    <source>
        <dbReference type="ARBA" id="ARBA00022777"/>
    </source>
</evidence>
<dbReference type="SUPFAM" id="SSF50341">
    <property type="entry name" value="CheW-like"/>
    <property type="match status" value="1"/>
</dbReference>
<dbReference type="InterPro" id="IPR036890">
    <property type="entry name" value="HATPase_C_sf"/>
</dbReference>
<dbReference type="CDD" id="cd00731">
    <property type="entry name" value="CheA_reg"/>
    <property type="match status" value="1"/>
</dbReference>
<dbReference type="InterPro" id="IPR004105">
    <property type="entry name" value="CheA-like_dim"/>
</dbReference>
<keyword evidence="7" id="KW-0547">Nucleotide-binding</keyword>
<dbReference type="SUPFAM" id="SSF55052">
    <property type="entry name" value="CheY-binding domain of CheA"/>
    <property type="match status" value="1"/>
</dbReference>
<dbReference type="SMART" id="SM00387">
    <property type="entry name" value="HATPase_c"/>
    <property type="match status" value="1"/>
</dbReference>
<dbReference type="SUPFAM" id="SSF47384">
    <property type="entry name" value="Homodimeric domain of signal transducing histidine kinase"/>
    <property type="match status" value="1"/>
</dbReference>
<reference evidence="15 16" key="1">
    <citation type="submission" date="2020-05" db="EMBL/GenBank/DDBJ databases">
        <title>Genome Sequencing of Type Strains.</title>
        <authorList>
            <person name="Lemaire J.F."/>
            <person name="Inderbitzin P."/>
            <person name="Gregorio O.A."/>
            <person name="Collins S.B."/>
            <person name="Wespe N."/>
            <person name="Knight-Connoni V."/>
        </authorList>
    </citation>
    <scope>NUCLEOTIDE SEQUENCE [LARGE SCALE GENOMIC DNA]</scope>
    <source>
        <strain evidence="15 16">LMG 21957</strain>
    </source>
</reference>
<dbReference type="Pfam" id="PF01584">
    <property type="entry name" value="CheW"/>
    <property type="match status" value="1"/>
</dbReference>
<evidence type="ECO:0000259" key="14">
    <source>
        <dbReference type="PROSITE" id="PS50894"/>
    </source>
</evidence>
<dbReference type="InterPro" id="IPR005467">
    <property type="entry name" value="His_kinase_dom"/>
</dbReference>
<evidence type="ECO:0000256" key="6">
    <source>
        <dbReference type="ARBA" id="ARBA00022679"/>
    </source>
</evidence>
<dbReference type="PANTHER" id="PTHR43395">
    <property type="entry name" value="SENSOR HISTIDINE KINASE CHEA"/>
    <property type="match status" value="1"/>
</dbReference>
<keyword evidence="5 11" id="KW-0597">Phosphoprotein</keyword>
<dbReference type="PROSITE" id="PS50851">
    <property type="entry name" value="CHEW"/>
    <property type="match status" value="1"/>
</dbReference>
<dbReference type="InterPro" id="IPR003594">
    <property type="entry name" value="HATPase_dom"/>
</dbReference>
<dbReference type="InterPro" id="IPR037052">
    <property type="entry name" value="CheA-like_P2_sf"/>
</dbReference>
<dbReference type="Gene3D" id="3.30.565.10">
    <property type="entry name" value="Histidine kinase-like ATPase, C-terminal domain"/>
    <property type="match status" value="1"/>
</dbReference>
<evidence type="ECO:0000256" key="4">
    <source>
        <dbReference type="ARBA" id="ARBA00022500"/>
    </source>
</evidence>
<dbReference type="FunFam" id="3.30.565.10:FF:000016">
    <property type="entry name" value="Chemotaxis protein CheA, putative"/>
    <property type="match status" value="1"/>
</dbReference>
<dbReference type="InterPro" id="IPR036641">
    <property type="entry name" value="HPT_dom_sf"/>
</dbReference>
<dbReference type="InterPro" id="IPR008207">
    <property type="entry name" value="Sig_transdc_His_kin_Hpt_dom"/>
</dbReference>
<dbReference type="PROSITE" id="PS50894">
    <property type="entry name" value="HPT"/>
    <property type="match status" value="1"/>
</dbReference>
<dbReference type="InterPro" id="IPR010808">
    <property type="entry name" value="CheA_P2-bd"/>
</dbReference>
<dbReference type="SMART" id="SM00260">
    <property type="entry name" value="CheW"/>
    <property type="match status" value="1"/>
</dbReference>
<gene>
    <name evidence="15" type="ORF">HP552_13950</name>
</gene>
<dbReference type="SUPFAM" id="SSF47226">
    <property type="entry name" value="Histidine-containing phosphotransfer domain, HPT domain"/>
    <property type="match status" value="1"/>
</dbReference>
<dbReference type="CDD" id="cd00088">
    <property type="entry name" value="HPT"/>
    <property type="match status" value="1"/>
</dbReference>
<dbReference type="SMART" id="SM00073">
    <property type="entry name" value="HPT"/>
    <property type="match status" value="1"/>
</dbReference>
<dbReference type="Gene3D" id="2.30.30.40">
    <property type="entry name" value="SH3 Domains"/>
    <property type="match status" value="1"/>
</dbReference>
<keyword evidence="6" id="KW-0808">Transferase</keyword>
<dbReference type="InterPro" id="IPR036097">
    <property type="entry name" value="HisK_dim/P_sf"/>
</dbReference>
<feature type="domain" description="CheW-like" evidence="13">
    <location>
        <begin position="557"/>
        <end position="688"/>
    </location>
</feature>
<feature type="domain" description="HPt" evidence="14">
    <location>
        <begin position="1"/>
        <end position="103"/>
    </location>
</feature>
<accession>A0A7Y6BWQ5</accession>
<sequence length="688" mass="75264">MDMNQYLSMFIDESNDHLQSLNDNMLQLEGNPEDLSIVQVIFRSAHTLKGMAATMGFEDLASLTHKMENVLDLVRNEKLKMKDYIFDTLFKSLDALETMVQDITGGGEGKADVSAIVASLQAIESGEWTGGESPAAAETSKPVESISSAVDLDEFQYSVLDQSIAEGHRVFYIDVLVSEDSQLKGVRAYMVFDLLERSGEVVKSFPTVQDIEQEKFERSFSLYYITTKEAQELEKSILSISEIESAKVIQLDQETLQQMTNQAAAAVEAETVAIATAVSQEVAPAVKTEQKPAAKPAAPAKQAAAPSRTIRVDIERLDVLMNLFSVLLIDRSRLEQLASETGNNDLSDTVAHLSRVSSDLQNIVLKLRMVPVDTVFNRFPRMIRDLAKTLDKKIDLVITGAETELDRTVIDEIGDPLVHLLRNAVDHGVESIAERIAAGKPEMGTVNLRAFHSGNHVFIEIEDDGKGIYREKLLQTAIKRGVVTEEQGAKMSDDEVNQLLFAPGFSTADKISDISGRGVGLDVVKSKITSLGGNVTIHSTPGKGTNFSVQLPLTLSIIAAMLVRVGSEKYAIPLSSIVETAIVQREQVRNIHGNKMITFRESLIPYLSLNEVFGVPDFNDEDESETEIVVIRKGDRLAAVSVEEFIGQSEIVLKSMGSYLPSIEGISGATILGDGQVALIVDPNAFIK</sequence>
<keyword evidence="4" id="KW-0145">Chemotaxis</keyword>
<name>A0A7Y6BWQ5_9BACL</name>
<dbReference type="Proteomes" id="UP000526125">
    <property type="component" value="Unassembled WGS sequence"/>
</dbReference>
<dbReference type="PROSITE" id="PS50109">
    <property type="entry name" value="HIS_KIN"/>
    <property type="match status" value="1"/>
</dbReference>
<dbReference type="PRINTS" id="PR00344">
    <property type="entry name" value="BCTRLSENSOR"/>
</dbReference>
<dbReference type="AlphaFoldDB" id="A0A7Y6BWQ5"/>
<evidence type="ECO:0000256" key="10">
    <source>
        <dbReference type="ARBA" id="ARBA00023012"/>
    </source>
</evidence>
<keyword evidence="9" id="KW-0067">ATP-binding</keyword>
<dbReference type="EMBL" id="JABMCB010000179">
    <property type="protein sequence ID" value="NUU76334.1"/>
    <property type="molecule type" value="Genomic_DNA"/>
</dbReference>
<dbReference type="SMART" id="SM01231">
    <property type="entry name" value="H-kinase_dim"/>
    <property type="match status" value="1"/>
</dbReference>
<dbReference type="Gene3D" id="1.10.287.560">
    <property type="entry name" value="Histidine kinase CheA-like, homodimeric domain"/>
    <property type="match status" value="1"/>
</dbReference>
<dbReference type="Gene3D" id="3.30.70.1110">
    <property type="entry name" value="Histidine kinase CheA-like, P2 response regulator-binding domain"/>
    <property type="match status" value="1"/>
</dbReference>
<dbReference type="SUPFAM" id="SSF55874">
    <property type="entry name" value="ATPase domain of HSP90 chaperone/DNA topoisomerase II/histidine kinase"/>
    <property type="match status" value="1"/>
</dbReference>
<keyword evidence="8" id="KW-0418">Kinase</keyword>
<dbReference type="InterPro" id="IPR036061">
    <property type="entry name" value="CheW-like_dom_sf"/>
</dbReference>
<dbReference type="PANTHER" id="PTHR43395:SF1">
    <property type="entry name" value="CHEMOTAXIS PROTEIN CHEA"/>
    <property type="match status" value="1"/>
</dbReference>
<evidence type="ECO:0000256" key="11">
    <source>
        <dbReference type="PROSITE-ProRule" id="PRU00110"/>
    </source>
</evidence>
<keyword evidence="10" id="KW-0902">Two-component regulatory system</keyword>
<evidence type="ECO:0000313" key="15">
    <source>
        <dbReference type="EMBL" id="NUU76334.1"/>
    </source>
</evidence>
<feature type="domain" description="Histidine kinase" evidence="12">
    <location>
        <begin position="305"/>
        <end position="555"/>
    </location>
</feature>
<feature type="modified residue" description="Phosphohistidine" evidence="11">
    <location>
        <position position="46"/>
    </location>
</feature>
<comment type="catalytic activity">
    <reaction evidence="1">
        <text>ATP + protein L-histidine = ADP + protein N-phospho-L-histidine.</text>
        <dbReference type="EC" id="2.7.13.3"/>
    </reaction>
</comment>
<keyword evidence="16" id="KW-1185">Reference proteome</keyword>
<dbReference type="InterPro" id="IPR051315">
    <property type="entry name" value="Bact_Chemotaxis_CheA"/>
</dbReference>
<proteinExistence type="predicted"/>
<dbReference type="RefSeq" id="WP_175396053.1">
    <property type="nucleotide sequence ID" value="NZ_JABMCB010000179.1"/>
</dbReference>
<evidence type="ECO:0000256" key="7">
    <source>
        <dbReference type="ARBA" id="ARBA00022741"/>
    </source>
</evidence>
<dbReference type="Gene3D" id="1.20.120.160">
    <property type="entry name" value="HPT domain"/>
    <property type="match status" value="1"/>
</dbReference>
<comment type="caution">
    <text evidence="15">The sequence shown here is derived from an EMBL/GenBank/DDBJ whole genome shotgun (WGS) entry which is preliminary data.</text>
</comment>
<dbReference type="EC" id="2.7.13.3" evidence="2"/>
<evidence type="ECO:0000313" key="16">
    <source>
        <dbReference type="Proteomes" id="UP000526125"/>
    </source>
</evidence>
<dbReference type="InterPro" id="IPR037006">
    <property type="entry name" value="CheA-like_homodim_sf"/>
</dbReference>
<dbReference type="GO" id="GO:0005737">
    <property type="term" value="C:cytoplasm"/>
    <property type="evidence" value="ECO:0007669"/>
    <property type="project" value="InterPro"/>
</dbReference>
<evidence type="ECO:0000256" key="9">
    <source>
        <dbReference type="ARBA" id="ARBA00022840"/>
    </source>
</evidence>
<evidence type="ECO:0000256" key="2">
    <source>
        <dbReference type="ARBA" id="ARBA00012438"/>
    </source>
</evidence>
<evidence type="ECO:0000256" key="5">
    <source>
        <dbReference type="ARBA" id="ARBA00022553"/>
    </source>
</evidence>
<organism evidence="15 16">
    <name type="scientific">Paenibacillus xylanilyticus</name>
    <dbReference type="NCBI Taxonomy" id="248903"/>
    <lineage>
        <taxon>Bacteria</taxon>
        <taxon>Bacillati</taxon>
        <taxon>Bacillota</taxon>
        <taxon>Bacilli</taxon>
        <taxon>Bacillales</taxon>
        <taxon>Paenibacillaceae</taxon>
        <taxon>Paenibacillus</taxon>
    </lineage>
</organism>
<dbReference type="InterPro" id="IPR002545">
    <property type="entry name" value="CheW-lke_dom"/>
</dbReference>